<proteinExistence type="predicted"/>
<evidence type="ECO:0000313" key="1">
    <source>
        <dbReference type="EMBL" id="UOG73366.1"/>
    </source>
</evidence>
<dbReference type="RefSeq" id="WP_243795711.1">
    <property type="nucleotide sequence ID" value="NZ_CP094669.1"/>
</dbReference>
<organism evidence="1 2">
    <name type="scientific">Hymenobacter tibetensis</name>
    <dbReference type="NCBI Taxonomy" id="497967"/>
    <lineage>
        <taxon>Bacteria</taxon>
        <taxon>Pseudomonadati</taxon>
        <taxon>Bacteroidota</taxon>
        <taxon>Cytophagia</taxon>
        <taxon>Cytophagales</taxon>
        <taxon>Hymenobacteraceae</taxon>
        <taxon>Hymenobacter</taxon>
    </lineage>
</organism>
<sequence length="80" mass="9181">MSWLFQHSLSIKNWFLNLSSALQAEATFLDLRAEGYVFMYRQGRPISAVLTQDMKVGAAAEIDRHAVVAICRDYDRLFLL</sequence>
<dbReference type="EMBL" id="CP094669">
    <property type="protein sequence ID" value="UOG73366.1"/>
    <property type="molecule type" value="Genomic_DNA"/>
</dbReference>
<gene>
    <name evidence="1" type="ORF">MTX78_14665</name>
</gene>
<keyword evidence="2" id="KW-1185">Reference proteome</keyword>
<accession>A0ABY4CTC0</accession>
<evidence type="ECO:0000313" key="2">
    <source>
        <dbReference type="Proteomes" id="UP000831113"/>
    </source>
</evidence>
<dbReference type="Proteomes" id="UP000831113">
    <property type="component" value="Chromosome"/>
</dbReference>
<reference evidence="1 2" key="1">
    <citation type="submission" date="2022-03" db="EMBL/GenBank/DDBJ databases">
        <title>Hymenobactersp. isolated from the air.</title>
        <authorList>
            <person name="Won M."/>
            <person name="Kwon S.-W."/>
        </authorList>
    </citation>
    <scope>NUCLEOTIDE SEQUENCE [LARGE SCALE GENOMIC DNA]</scope>
    <source>
        <strain evidence="1 2">KACC 21982</strain>
    </source>
</reference>
<name>A0ABY4CTC0_9BACT</name>
<protein>
    <submittedName>
        <fullName evidence="1">Uncharacterized protein</fullName>
    </submittedName>
</protein>